<dbReference type="Proteomes" id="UP000597762">
    <property type="component" value="Unassembled WGS sequence"/>
</dbReference>
<feature type="chain" id="PRO_5032495411" description="Secreted protein" evidence="1">
    <location>
        <begin position="23"/>
        <end position="165"/>
    </location>
</feature>
<dbReference type="EMBL" id="CAHIKZ030002340">
    <property type="protein sequence ID" value="CAE1285437.1"/>
    <property type="molecule type" value="Genomic_DNA"/>
</dbReference>
<organism evidence="2 3">
    <name type="scientific">Acanthosepion pharaonis</name>
    <name type="common">Pharaoh cuttlefish</name>
    <name type="synonym">Sepia pharaonis</name>
    <dbReference type="NCBI Taxonomy" id="158019"/>
    <lineage>
        <taxon>Eukaryota</taxon>
        <taxon>Metazoa</taxon>
        <taxon>Spiralia</taxon>
        <taxon>Lophotrochozoa</taxon>
        <taxon>Mollusca</taxon>
        <taxon>Cephalopoda</taxon>
        <taxon>Coleoidea</taxon>
        <taxon>Decapodiformes</taxon>
        <taxon>Sepiida</taxon>
        <taxon>Sepiina</taxon>
        <taxon>Sepiidae</taxon>
        <taxon>Acanthosepion</taxon>
    </lineage>
</organism>
<accession>A0A812D3J2</accession>
<dbReference type="AlphaFoldDB" id="A0A812D3J2"/>
<gene>
    <name evidence="2" type="ORF">SPHA_45428</name>
</gene>
<name>A0A812D3J2_ACAPH</name>
<protein>
    <recommendedName>
        <fullName evidence="4">Secreted protein</fullName>
    </recommendedName>
</protein>
<keyword evidence="3" id="KW-1185">Reference proteome</keyword>
<reference evidence="2" key="1">
    <citation type="submission" date="2021-01" db="EMBL/GenBank/DDBJ databases">
        <authorList>
            <person name="Li R."/>
            <person name="Bekaert M."/>
        </authorList>
    </citation>
    <scope>NUCLEOTIDE SEQUENCE</scope>
    <source>
        <strain evidence="2">Farmed</strain>
    </source>
</reference>
<evidence type="ECO:0000313" key="3">
    <source>
        <dbReference type="Proteomes" id="UP000597762"/>
    </source>
</evidence>
<sequence>MYFKAFFVVFVVARLHINAVFQFLSTSTPKITSCQCQSHCHHPKPVKTCRCLRPSTSAYVCVKPSTQSYMPTRAGGRKLLPALPAGIDISLGISNFFFLLKSHSLDVSMLTDYLRCFFLLFNEDFLSYLIMYAFSHLLLCFHFLHETWFNLSFSRHFTSFFSFHT</sequence>
<keyword evidence="1" id="KW-0732">Signal</keyword>
<evidence type="ECO:0000256" key="1">
    <source>
        <dbReference type="SAM" id="SignalP"/>
    </source>
</evidence>
<proteinExistence type="predicted"/>
<evidence type="ECO:0000313" key="2">
    <source>
        <dbReference type="EMBL" id="CAE1285437.1"/>
    </source>
</evidence>
<feature type="signal peptide" evidence="1">
    <location>
        <begin position="1"/>
        <end position="22"/>
    </location>
</feature>
<comment type="caution">
    <text evidence="2">The sequence shown here is derived from an EMBL/GenBank/DDBJ whole genome shotgun (WGS) entry which is preliminary data.</text>
</comment>
<evidence type="ECO:0008006" key="4">
    <source>
        <dbReference type="Google" id="ProtNLM"/>
    </source>
</evidence>